<dbReference type="EMBL" id="CAFBMH010000063">
    <property type="protein sequence ID" value="CAB4914011.1"/>
    <property type="molecule type" value="Genomic_DNA"/>
</dbReference>
<evidence type="ECO:0000256" key="1">
    <source>
        <dbReference type="ARBA" id="ARBA00005254"/>
    </source>
</evidence>
<name>A0A6J7M5I2_9ZZZZ</name>
<dbReference type="InterPro" id="IPR001753">
    <property type="entry name" value="Enoyl-CoA_hydra/iso"/>
</dbReference>
<dbReference type="AlphaFoldDB" id="A0A6J7M5I2"/>
<dbReference type="GO" id="GO:0051750">
    <property type="term" value="F:delta(3,5)-delta(2,4)-dienoyl-CoA isomerase activity"/>
    <property type="evidence" value="ECO:0007669"/>
    <property type="project" value="TreeGrafter"/>
</dbReference>
<dbReference type="PANTHER" id="PTHR43149">
    <property type="entry name" value="ENOYL-COA HYDRATASE"/>
    <property type="match status" value="1"/>
</dbReference>
<evidence type="ECO:0000313" key="3">
    <source>
        <dbReference type="EMBL" id="CAB4812133.1"/>
    </source>
</evidence>
<sequence>MSDEAHCSITEDDGIITVTTHRPRKLNAISHEVTAAYWEAANALADRDDLRCMVITATGSKYFTAGLDLSKPGGNRPGNPETQHLHPGWNFRRNYRSHHLLYDEFEAIEKPIIMAVDGICLGAGVEMAASCDFRFCTPDSQFRLPEVQLGAIAGSGGTSRLTRLIGPAWGKWMAMAAMPVGADQAKAIGLVQDVFPAESFLDDVYAFCRHLMSIQAEALGLAKLTVDMYTDVQDRTVQRHIDRLAVWSTFGEFEKSMKRFSKDADT</sequence>
<gene>
    <name evidence="2" type="ORF">UFOPK2754_00426</name>
    <name evidence="3" type="ORF">UFOPK3139_00057</name>
    <name evidence="4" type="ORF">UFOPK3543_01695</name>
    <name evidence="5" type="ORF">UFOPK3967_00002</name>
</gene>
<dbReference type="EMBL" id="CAFBOS010000001">
    <property type="protein sequence ID" value="CAB4975075.1"/>
    <property type="molecule type" value="Genomic_DNA"/>
</dbReference>
<accession>A0A6J7M5I2</accession>
<dbReference type="Pfam" id="PF00378">
    <property type="entry name" value="ECH_1"/>
    <property type="match status" value="1"/>
</dbReference>
<evidence type="ECO:0000313" key="2">
    <source>
        <dbReference type="EMBL" id="CAB4730232.1"/>
    </source>
</evidence>
<dbReference type="EMBL" id="CAEZYR010000009">
    <property type="protein sequence ID" value="CAB4730232.1"/>
    <property type="molecule type" value="Genomic_DNA"/>
</dbReference>
<dbReference type="Gene3D" id="3.90.226.10">
    <property type="entry name" value="2-enoyl-CoA Hydratase, Chain A, domain 1"/>
    <property type="match status" value="1"/>
</dbReference>
<dbReference type="InterPro" id="IPR029045">
    <property type="entry name" value="ClpP/crotonase-like_dom_sf"/>
</dbReference>
<organism evidence="5">
    <name type="scientific">freshwater metagenome</name>
    <dbReference type="NCBI Taxonomy" id="449393"/>
    <lineage>
        <taxon>unclassified sequences</taxon>
        <taxon>metagenomes</taxon>
        <taxon>ecological metagenomes</taxon>
    </lineage>
</organism>
<dbReference type="EMBL" id="CAFABA010000002">
    <property type="protein sequence ID" value="CAB4812133.1"/>
    <property type="molecule type" value="Genomic_DNA"/>
</dbReference>
<evidence type="ECO:0000313" key="4">
    <source>
        <dbReference type="EMBL" id="CAB4914011.1"/>
    </source>
</evidence>
<comment type="similarity">
    <text evidence="1">Belongs to the enoyl-CoA hydratase/isomerase family.</text>
</comment>
<dbReference type="InterPro" id="IPR045002">
    <property type="entry name" value="Ech1-like"/>
</dbReference>
<evidence type="ECO:0000313" key="5">
    <source>
        <dbReference type="EMBL" id="CAB4975075.1"/>
    </source>
</evidence>
<dbReference type="PANTHER" id="PTHR43149:SF1">
    <property type="entry name" value="DELTA(3,5)-DELTA(2,4)-DIENOYL-COA ISOMERASE, MITOCHONDRIAL"/>
    <property type="match status" value="1"/>
</dbReference>
<dbReference type="CDD" id="cd06558">
    <property type="entry name" value="crotonase-like"/>
    <property type="match status" value="1"/>
</dbReference>
<proteinExistence type="inferred from homology"/>
<dbReference type="SUPFAM" id="SSF52096">
    <property type="entry name" value="ClpP/crotonase"/>
    <property type="match status" value="1"/>
</dbReference>
<reference evidence="5" key="1">
    <citation type="submission" date="2020-05" db="EMBL/GenBank/DDBJ databases">
        <authorList>
            <person name="Chiriac C."/>
            <person name="Salcher M."/>
            <person name="Ghai R."/>
            <person name="Kavagutti S V."/>
        </authorList>
    </citation>
    <scope>NUCLEOTIDE SEQUENCE</scope>
</reference>
<protein>
    <submittedName>
        <fullName evidence="5">Unannotated protein</fullName>
    </submittedName>
</protein>